<organism evidence="2 3">
    <name type="scientific">Methylocystis echinoides</name>
    <dbReference type="NCBI Taxonomy" id="29468"/>
    <lineage>
        <taxon>Bacteria</taxon>
        <taxon>Pseudomonadati</taxon>
        <taxon>Pseudomonadota</taxon>
        <taxon>Alphaproteobacteria</taxon>
        <taxon>Hyphomicrobiales</taxon>
        <taxon>Methylocystaceae</taxon>
        <taxon>Methylocystis</taxon>
    </lineage>
</organism>
<sequence>MHARRQLGGGPLAEFPVRKTADAGAQSQREALRKDEQRHRQQARARRSPRKGAVPQNDVDQMASKPHEMTFAQPPDSG</sequence>
<evidence type="ECO:0000256" key="1">
    <source>
        <dbReference type="SAM" id="MobiDB-lite"/>
    </source>
</evidence>
<feature type="compositionally biased region" description="Basic and acidic residues" evidence="1">
    <location>
        <begin position="30"/>
        <end position="39"/>
    </location>
</feature>
<reference evidence="2" key="1">
    <citation type="journal article" date="2023" name="Int. J. Syst. Evol. Microbiol.">
        <title>Methylocystis iwaonis sp. nov., a type II methane-oxidizing bacterium from surface soil of a rice paddy field in Japan, and emended description of the genus Methylocystis (ex Whittenbury et al. 1970) Bowman et al. 1993.</title>
        <authorList>
            <person name="Kaise H."/>
            <person name="Sawadogo J.B."/>
            <person name="Alam M.S."/>
            <person name="Ueno C."/>
            <person name="Dianou D."/>
            <person name="Shinjo R."/>
            <person name="Asakawa S."/>
        </authorList>
    </citation>
    <scope>NUCLEOTIDE SEQUENCE</scope>
    <source>
        <strain evidence="2">LMG27198</strain>
    </source>
</reference>
<dbReference type="AlphaFoldDB" id="A0A9W6GV91"/>
<dbReference type="EMBL" id="BSEC01000001">
    <property type="protein sequence ID" value="GLI93495.1"/>
    <property type="molecule type" value="Genomic_DNA"/>
</dbReference>
<evidence type="ECO:0000313" key="3">
    <source>
        <dbReference type="Proteomes" id="UP001144323"/>
    </source>
</evidence>
<protein>
    <submittedName>
        <fullName evidence="2">Uncharacterized protein</fullName>
    </submittedName>
</protein>
<evidence type="ECO:0000313" key="2">
    <source>
        <dbReference type="EMBL" id="GLI93495.1"/>
    </source>
</evidence>
<feature type="compositionally biased region" description="Basic residues" evidence="1">
    <location>
        <begin position="40"/>
        <end position="50"/>
    </location>
</feature>
<proteinExistence type="predicted"/>
<dbReference type="Proteomes" id="UP001144323">
    <property type="component" value="Unassembled WGS sequence"/>
</dbReference>
<keyword evidence="3" id="KW-1185">Reference proteome</keyword>
<accession>A0A9W6GV91</accession>
<comment type="caution">
    <text evidence="2">The sequence shown here is derived from an EMBL/GenBank/DDBJ whole genome shotgun (WGS) entry which is preliminary data.</text>
</comment>
<name>A0A9W6GV91_9HYPH</name>
<feature type="region of interest" description="Disordered" evidence="1">
    <location>
        <begin position="1"/>
        <end position="78"/>
    </location>
</feature>
<gene>
    <name evidence="2" type="ORF">LMG27198_24870</name>
</gene>